<dbReference type="InterPro" id="IPR036047">
    <property type="entry name" value="F-box-like_dom_sf"/>
</dbReference>
<feature type="domain" description="F-box" evidence="2">
    <location>
        <begin position="54"/>
        <end position="99"/>
    </location>
</feature>
<feature type="region of interest" description="Disordered" evidence="1">
    <location>
        <begin position="1"/>
        <end position="37"/>
    </location>
</feature>
<keyword evidence="4" id="KW-1185">Reference proteome</keyword>
<evidence type="ECO:0000313" key="3">
    <source>
        <dbReference type="EMBL" id="KAJ3485776.1"/>
    </source>
</evidence>
<protein>
    <recommendedName>
        <fullName evidence="2">F-box domain-containing protein</fullName>
    </recommendedName>
</protein>
<dbReference type="SUPFAM" id="SSF52047">
    <property type="entry name" value="RNI-like"/>
    <property type="match status" value="1"/>
</dbReference>
<gene>
    <name evidence="3" type="ORF">NLI96_g4708</name>
</gene>
<accession>A0AAD5V4D9</accession>
<dbReference type="InterPro" id="IPR032675">
    <property type="entry name" value="LRR_dom_sf"/>
</dbReference>
<dbReference type="Gene3D" id="1.20.1280.50">
    <property type="match status" value="1"/>
</dbReference>
<dbReference type="SUPFAM" id="SSF81383">
    <property type="entry name" value="F-box domain"/>
    <property type="match status" value="1"/>
</dbReference>
<dbReference type="PROSITE" id="PS50181">
    <property type="entry name" value="FBOX"/>
    <property type="match status" value="1"/>
</dbReference>
<dbReference type="InterPro" id="IPR001810">
    <property type="entry name" value="F-box_dom"/>
</dbReference>
<dbReference type="CDD" id="cd09917">
    <property type="entry name" value="F-box_SF"/>
    <property type="match status" value="1"/>
</dbReference>
<evidence type="ECO:0000313" key="4">
    <source>
        <dbReference type="Proteomes" id="UP001212997"/>
    </source>
</evidence>
<sequence length="463" mass="51830">MKRCSERRVNRQRRRGPNTRHPEPTSSLPTPAINPPADNSLSTTPFTFRCGLPSRSTVCLPPELLIMVASYLDAPGLLKFSQICRVWWELARPFVFHSLVIKSAAREMELSKFFVAHPDQAKCVRSLTYIGPQPTRNLQGNLGPWESWFGDRPKLYGLLPNLVVLSLNRFHRLTNGSHASFLRELGRGFCSVKRLAVGSCYGHPHAFTALISSLDNLEVLSLNLVAANRKYTMDQAQEPVAGAPCDLPRLTTLAIGHACGLEDSISHFQSLRSLRNLGLCWDFRQPLLDGMNEGYLNMLRQEDVRVDSLMLRFAIPSQRNVKEAVIKIADDFSRAFKLPSLQATSRLAFAGVPINAVSTMLDAVATRDNNLRRVRIDLADEDNRLFVVGEGGSKDTKEHCGSIDKVLSQRKFLERGIKVEVLSCLCTHEEGNELRLEVELLESMFPMLVRAKAFKFNPCICAA</sequence>
<dbReference type="Pfam" id="PF12937">
    <property type="entry name" value="F-box-like"/>
    <property type="match status" value="1"/>
</dbReference>
<dbReference type="Gene3D" id="3.80.10.10">
    <property type="entry name" value="Ribonuclease Inhibitor"/>
    <property type="match status" value="1"/>
</dbReference>
<dbReference type="AlphaFoldDB" id="A0AAD5V4D9"/>
<name>A0AAD5V4D9_9APHY</name>
<proteinExistence type="predicted"/>
<comment type="caution">
    <text evidence="3">The sequence shown here is derived from an EMBL/GenBank/DDBJ whole genome shotgun (WGS) entry which is preliminary data.</text>
</comment>
<dbReference type="EMBL" id="JANAWD010000142">
    <property type="protein sequence ID" value="KAJ3485776.1"/>
    <property type="molecule type" value="Genomic_DNA"/>
</dbReference>
<dbReference type="Proteomes" id="UP001212997">
    <property type="component" value="Unassembled WGS sequence"/>
</dbReference>
<reference evidence="3" key="1">
    <citation type="submission" date="2022-07" db="EMBL/GenBank/DDBJ databases">
        <title>Genome Sequence of Physisporinus lineatus.</title>
        <authorList>
            <person name="Buettner E."/>
        </authorList>
    </citation>
    <scope>NUCLEOTIDE SEQUENCE</scope>
    <source>
        <strain evidence="3">VT162</strain>
    </source>
</reference>
<organism evidence="3 4">
    <name type="scientific">Meripilus lineatus</name>
    <dbReference type="NCBI Taxonomy" id="2056292"/>
    <lineage>
        <taxon>Eukaryota</taxon>
        <taxon>Fungi</taxon>
        <taxon>Dikarya</taxon>
        <taxon>Basidiomycota</taxon>
        <taxon>Agaricomycotina</taxon>
        <taxon>Agaricomycetes</taxon>
        <taxon>Polyporales</taxon>
        <taxon>Meripilaceae</taxon>
        <taxon>Meripilus</taxon>
    </lineage>
</organism>
<evidence type="ECO:0000259" key="2">
    <source>
        <dbReference type="PROSITE" id="PS50181"/>
    </source>
</evidence>
<evidence type="ECO:0000256" key="1">
    <source>
        <dbReference type="SAM" id="MobiDB-lite"/>
    </source>
</evidence>